<evidence type="ECO:0000313" key="3">
    <source>
        <dbReference type="Proteomes" id="UP001597282"/>
    </source>
</evidence>
<dbReference type="RefSeq" id="WP_380166711.1">
    <property type="nucleotide sequence ID" value="NZ_JBHTNU010000018.1"/>
</dbReference>
<gene>
    <name evidence="2" type="ORF">ACFQ4Y_14470</name>
</gene>
<proteinExistence type="predicted"/>
<keyword evidence="3" id="KW-1185">Reference proteome</keyword>
<comment type="caution">
    <text evidence="2">The sequence shown here is derived from an EMBL/GenBank/DDBJ whole genome shotgun (WGS) entry which is preliminary data.</text>
</comment>
<reference evidence="3" key="1">
    <citation type="journal article" date="2019" name="Int. J. Syst. Evol. Microbiol.">
        <title>The Global Catalogue of Microorganisms (GCM) 10K type strain sequencing project: providing services to taxonomists for standard genome sequencing and annotation.</title>
        <authorList>
            <consortium name="The Broad Institute Genomics Platform"/>
            <consortium name="The Broad Institute Genome Sequencing Center for Infectious Disease"/>
            <person name="Wu L."/>
            <person name="Ma J."/>
        </authorList>
    </citation>
    <scope>NUCLEOTIDE SEQUENCE [LARGE SCALE GENOMIC DNA]</scope>
    <source>
        <strain evidence="3">S1</strain>
    </source>
</reference>
<evidence type="ECO:0000313" key="2">
    <source>
        <dbReference type="EMBL" id="MFD1428109.1"/>
    </source>
</evidence>
<feature type="region of interest" description="Disordered" evidence="1">
    <location>
        <begin position="1"/>
        <end position="35"/>
    </location>
</feature>
<evidence type="ECO:0008006" key="4">
    <source>
        <dbReference type="Google" id="ProtNLM"/>
    </source>
</evidence>
<organism evidence="2 3">
    <name type="scientific">Kroppenstedtia sanguinis</name>
    <dbReference type="NCBI Taxonomy" id="1380684"/>
    <lineage>
        <taxon>Bacteria</taxon>
        <taxon>Bacillati</taxon>
        <taxon>Bacillota</taxon>
        <taxon>Bacilli</taxon>
        <taxon>Bacillales</taxon>
        <taxon>Thermoactinomycetaceae</taxon>
        <taxon>Kroppenstedtia</taxon>
    </lineage>
</organism>
<feature type="compositionally biased region" description="Basic and acidic residues" evidence="1">
    <location>
        <begin position="1"/>
        <end position="27"/>
    </location>
</feature>
<dbReference type="Proteomes" id="UP001597282">
    <property type="component" value="Unassembled WGS sequence"/>
</dbReference>
<name>A0ABW4CDT0_9BACL</name>
<sequence>MRRKEENEKNIYEKTGELTGQAEEKQPEQGPEDEEVDLMQEQVYDGPVFDGPMDVMEKIRKVNEDEE</sequence>
<dbReference type="EMBL" id="JBHTNU010000018">
    <property type="protein sequence ID" value="MFD1428109.1"/>
    <property type="molecule type" value="Genomic_DNA"/>
</dbReference>
<protein>
    <recommendedName>
        <fullName evidence="4">DUF4025 domain-containing protein</fullName>
    </recommendedName>
</protein>
<evidence type="ECO:0000256" key="1">
    <source>
        <dbReference type="SAM" id="MobiDB-lite"/>
    </source>
</evidence>
<accession>A0ABW4CDT0</accession>